<evidence type="ECO:0000313" key="2">
    <source>
        <dbReference type="Proteomes" id="UP000714275"/>
    </source>
</evidence>
<evidence type="ECO:0000313" key="1">
    <source>
        <dbReference type="EMBL" id="KAG1763354.1"/>
    </source>
</evidence>
<dbReference type="EMBL" id="JABBWD010000167">
    <property type="protein sequence ID" value="KAG1763354.1"/>
    <property type="molecule type" value="Genomic_DNA"/>
</dbReference>
<keyword evidence="2" id="KW-1185">Reference proteome</keyword>
<reference evidence="1" key="1">
    <citation type="journal article" date="2020" name="New Phytol.">
        <title>Comparative genomics reveals dynamic genome evolution in host specialist ectomycorrhizal fungi.</title>
        <authorList>
            <person name="Lofgren L.A."/>
            <person name="Nguyen N.H."/>
            <person name="Vilgalys R."/>
            <person name="Ruytinx J."/>
            <person name="Liao H.L."/>
            <person name="Branco S."/>
            <person name="Kuo A."/>
            <person name="LaButti K."/>
            <person name="Lipzen A."/>
            <person name="Andreopoulos W."/>
            <person name="Pangilinan J."/>
            <person name="Riley R."/>
            <person name="Hundley H."/>
            <person name="Na H."/>
            <person name="Barry K."/>
            <person name="Grigoriev I.V."/>
            <person name="Stajich J.E."/>
            <person name="Kennedy P.G."/>
        </authorList>
    </citation>
    <scope>NUCLEOTIDE SEQUENCE</scope>
    <source>
        <strain evidence="1">DOB743</strain>
    </source>
</reference>
<sequence length="263" mass="28955">MYTWDGMLARSASIAEEVEHPPEVRGGTLAGLVDSTQTISSRIFRSSKDHDVVVGKLGAWFPNIWTTVRVLTFRKPDQALLTNGIADPLTAMLTNEIDDTHYQLDVDVRMSVFPRTQALLTSDLAHPLTAKDIAHLLQGCSRVLLNRNIADLLSGCECAVRDDGGLVSVLILRRARTLLTEEIAYTLTVGYECFHLLSISIRTDWSNSWSVQGGLVSTLILCRARALLTEETANPLIASIAHVYIALVLWLIDIGANCSAQLW</sequence>
<organism evidence="1 2">
    <name type="scientific">Suillus placidus</name>
    <dbReference type="NCBI Taxonomy" id="48579"/>
    <lineage>
        <taxon>Eukaryota</taxon>
        <taxon>Fungi</taxon>
        <taxon>Dikarya</taxon>
        <taxon>Basidiomycota</taxon>
        <taxon>Agaricomycotina</taxon>
        <taxon>Agaricomycetes</taxon>
        <taxon>Agaricomycetidae</taxon>
        <taxon>Boletales</taxon>
        <taxon>Suillineae</taxon>
        <taxon>Suillaceae</taxon>
        <taxon>Suillus</taxon>
    </lineage>
</organism>
<dbReference type="Proteomes" id="UP000714275">
    <property type="component" value="Unassembled WGS sequence"/>
</dbReference>
<proteinExistence type="predicted"/>
<accession>A0A9P7CWC8</accession>
<name>A0A9P7CWC8_9AGAM</name>
<comment type="caution">
    <text evidence="1">The sequence shown here is derived from an EMBL/GenBank/DDBJ whole genome shotgun (WGS) entry which is preliminary data.</text>
</comment>
<dbReference type="AlphaFoldDB" id="A0A9P7CWC8"/>
<protein>
    <submittedName>
        <fullName evidence="1">Uncharacterized protein</fullName>
    </submittedName>
</protein>
<gene>
    <name evidence="1" type="ORF">EV702DRAFT_1051859</name>
</gene>